<evidence type="ECO:0000313" key="2">
    <source>
        <dbReference type="Proteomes" id="UP000663846"/>
    </source>
</evidence>
<sequence length="357" mass="39839">MCLNRVRGGPLDIIATEPESDRTWRTWQGEPALQNHTKNVRSLSLTARTSKPIDWTIHWLYNLKQLCCLQELSVTFVRNGVPAPASINTSPPAGIPLDLGPVANQLHTLRLQKVNANWSGCTFNKLCILKLSDISELNSSKLWHILACSPTLQFLELARTLVLPRGPKSEPILRPNLKTIHLCYLHELSIGTILDMFAPGTYNIELYLDSVSISSQRARRKDIPDLACIIRRVADNITILGVSSTEVLGQLSTAFTVALKDLETLCLEDIKLPAVGLARVEETINKLPHIKTIRVVRAKTTDTKAFKDMLQRCSAERRIELVDSWAVSAGKEHRIGPETLLCEWILTYAPNVSFPQG</sequence>
<protein>
    <submittedName>
        <fullName evidence="1">Uncharacterized protein</fullName>
    </submittedName>
</protein>
<name>A0A8H2XIL0_9AGAM</name>
<reference evidence="1" key="1">
    <citation type="submission" date="2021-01" db="EMBL/GenBank/DDBJ databases">
        <authorList>
            <person name="Kaushik A."/>
        </authorList>
    </citation>
    <scope>NUCLEOTIDE SEQUENCE</scope>
    <source>
        <strain evidence="1">AG1-1C</strain>
    </source>
</reference>
<accession>A0A8H2XIL0</accession>
<dbReference type="Gene3D" id="3.80.10.10">
    <property type="entry name" value="Ribonuclease Inhibitor"/>
    <property type="match status" value="1"/>
</dbReference>
<dbReference type="EMBL" id="CAJMWS010000325">
    <property type="protein sequence ID" value="CAE6427843.1"/>
    <property type="molecule type" value="Genomic_DNA"/>
</dbReference>
<organism evidence="1 2">
    <name type="scientific">Rhizoctonia solani</name>
    <dbReference type="NCBI Taxonomy" id="456999"/>
    <lineage>
        <taxon>Eukaryota</taxon>
        <taxon>Fungi</taxon>
        <taxon>Dikarya</taxon>
        <taxon>Basidiomycota</taxon>
        <taxon>Agaricomycotina</taxon>
        <taxon>Agaricomycetes</taxon>
        <taxon>Cantharellales</taxon>
        <taxon>Ceratobasidiaceae</taxon>
        <taxon>Rhizoctonia</taxon>
    </lineage>
</organism>
<dbReference type="Proteomes" id="UP000663846">
    <property type="component" value="Unassembled WGS sequence"/>
</dbReference>
<comment type="caution">
    <text evidence="1">The sequence shown here is derived from an EMBL/GenBank/DDBJ whole genome shotgun (WGS) entry which is preliminary data.</text>
</comment>
<dbReference type="InterPro" id="IPR032675">
    <property type="entry name" value="LRR_dom_sf"/>
</dbReference>
<proteinExistence type="predicted"/>
<dbReference type="AlphaFoldDB" id="A0A8H2XIL0"/>
<dbReference type="SUPFAM" id="SSF52047">
    <property type="entry name" value="RNI-like"/>
    <property type="match status" value="1"/>
</dbReference>
<evidence type="ECO:0000313" key="1">
    <source>
        <dbReference type="EMBL" id="CAE6427843.1"/>
    </source>
</evidence>
<gene>
    <name evidence="1" type="ORF">RDB_LOCUS99913</name>
</gene>